<sequence>MPLEREHANQKGQADEVSKLASLEKKQTKNVSTMLNRAMDNLALVEVKVSNAENETARDRESIPLKITKALEEYKGSIKLTERVMREAASYYCRGSEAVHDWIRASDAD</sequence>
<evidence type="ECO:0000313" key="2">
    <source>
        <dbReference type="EMBL" id="KAJ4975439.1"/>
    </source>
</evidence>
<keyword evidence="3" id="KW-1185">Reference proteome</keyword>
<gene>
    <name evidence="2" type="ORF">NE237_000545</name>
</gene>
<dbReference type="Proteomes" id="UP001141806">
    <property type="component" value="Unassembled WGS sequence"/>
</dbReference>
<proteinExistence type="predicted"/>
<name>A0A9Q0KRS3_9MAGN</name>
<evidence type="ECO:0000256" key="1">
    <source>
        <dbReference type="SAM" id="MobiDB-lite"/>
    </source>
</evidence>
<evidence type="ECO:0000313" key="3">
    <source>
        <dbReference type="Proteomes" id="UP001141806"/>
    </source>
</evidence>
<organism evidence="2 3">
    <name type="scientific">Protea cynaroides</name>
    <dbReference type="NCBI Taxonomy" id="273540"/>
    <lineage>
        <taxon>Eukaryota</taxon>
        <taxon>Viridiplantae</taxon>
        <taxon>Streptophyta</taxon>
        <taxon>Embryophyta</taxon>
        <taxon>Tracheophyta</taxon>
        <taxon>Spermatophyta</taxon>
        <taxon>Magnoliopsida</taxon>
        <taxon>Proteales</taxon>
        <taxon>Proteaceae</taxon>
        <taxon>Protea</taxon>
    </lineage>
</organism>
<dbReference type="EMBL" id="JAMYWD010000003">
    <property type="protein sequence ID" value="KAJ4975439.1"/>
    <property type="molecule type" value="Genomic_DNA"/>
</dbReference>
<accession>A0A9Q0KRS3</accession>
<comment type="caution">
    <text evidence="2">The sequence shown here is derived from an EMBL/GenBank/DDBJ whole genome shotgun (WGS) entry which is preliminary data.</text>
</comment>
<dbReference type="AlphaFoldDB" id="A0A9Q0KRS3"/>
<reference evidence="2" key="1">
    <citation type="journal article" date="2023" name="Plant J.">
        <title>The genome of the king protea, Protea cynaroides.</title>
        <authorList>
            <person name="Chang J."/>
            <person name="Duong T.A."/>
            <person name="Schoeman C."/>
            <person name="Ma X."/>
            <person name="Roodt D."/>
            <person name="Barker N."/>
            <person name="Li Z."/>
            <person name="Van de Peer Y."/>
            <person name="Mizrachi E."/>
        </authorList>
    </citation>
    <scope>NUCLEOTIDE SEQUENCE</scope>
    <source>
        <tissue evidence="2">Young leaves</tissue>
    </source>
</reference>
<protein>
    <submittedName>
        <fullName evidence="2">Uncharacterized protein</fullName>
    </submittedName>
</protein>
<feature type="region of interest" description="Disordered" evidence="1">
    <location>
        <begin position="1"/>
        <end position="23"/>
    </location>
</feature>